<evidence type="ECO:0000256" key="3">
    <source>
        <dbReference type="ARBA" id="ARBA00022679"/>
    </source>
</evidence>
<dbReference type="GO" id="GO:0005576">
    <property type="term" value="C:extracellular region"/>
    <property type="evidence" value="ECO:0007669"/>
    <property type="project" value="TreeGrafter"/>
</dbReference>
<dbReference type="InterPro" id="IPR038063">
    <property type="entry name" value="Transpep_catalytic_dom"/>
</dbReference>
<keyword evidence="8" id="KW-0732">Signal</keyword>
<dbReference type="Gene3D" id="2.40.440.10">
    <property type="entry name" value="L,D-transpeptidase catalytic domain-like"/>
    <property type="match status" value="1"/>
</dbReference>
<dbReference type="AlphaFoldDB" id="A0A9W6IU59"/>
<keyword evidence="12" id="KW-1185">Reference proteome</keyword>
<dbReference type="InterPro" id="IPR005490">
    <property type="entry name" value="LD_TPept_cat_dom"/>
</dbReference>
<dbReference type="PANTHER" id="PTHR30582">
    <property type="entry name" value="L,D-TRANSPEPTIDASE"/>
    <property type="match status" value="1"/>
</dbReference>
<evidence type="ECO:0000313" key="10">
    <source>
        <dbReference type="EMBL" id="GLK55434.1"/>
    </source>
</evidence>
<protein>
    <submittedName>
        <fullName evidence="10">L,D-transpeptidase</fullName>
    </submittedName>
    <submittedName>
        <fullName evidence="11">Lipoprotein-anchoring transpeptidase ErfK/SrfK</fullName>
    </submittedName>
</protein>
<evidence type="ECO:0000256" key="7">
    <source>
        <dbReference type="PROSITE-ProRule" id="PRU01373"/>
    </source>
</evidence>
<dbReference type="GO" id="GO:0071555">
    <property type="term" value="P:cell wall organization"/>
    <property type="evidence" value="ECO:0007669"/>
    <property type="project" value="UniProtKB-UniRule"/>
</dbReference>
<reference evidence="10" key="1">
    <citation type="journal article" date="2014" name="Int. J. Syst. Evol. Microbiol.">
        <title>Complete genome sequence of Corynebacterium casei LMG S-19264T (=DSM 44701T), isolated from a smear-ripened cheese.</title>
        <authorList>
            <consortium name="US DOE Joint Genome Institute (JGI-PGF)"/>
            <person name="Walter F."/>
            <person name="Albersmeier A."/>
            <person name="Kalinowski J."/>
            <person name="Ruckert C."/>
        </authorList>
    </citation>
    <scope>NUCLEOTIDE SEQUENCE</scope>
    <source>
        <strain evidence="10">VKM B-1606</strain>
    </source>
</reference>
<evidence type="ECO:0000256" key="6">
    <source>
        <dbReference type="ARBA" id="ARBA00023316"/>
    </source>
</evidence>
<dbReference type="InterPro" id="IPR050979">
    <property type="entry name" value="LD-transpeptidase"/>
</dbReference>
<evidence type="ECO:0000313" key="13">
    <source>
        <dbReference type="Proteomes" id="UP001143400"/>
    </source>
</evidence>
<feature type="chain" id="PRO_5040865895" evidence="8">
    <location>
        <begin position="23"/>
        <end position="140"/>
    </location>
</feature>
<gene>
    <name evidence="10" type="ORF">GCM10008170_14530</name>
    <name evidence="11" type="ORF">JOD31_000354</name>
</gene>
<keyword evidence="4 7" id="KW-0133">Cell shape</keyword>
<dbReference type="EMBL" id="BSFF01000002">
    <property type="protein sequence ID" value="GLK55434.1"/>
    <property type="molecule type" value="Genomic_DNA"/>
</dbReference>
<dbReference type="RefSeq" id="WP_204948599.1">
    <property type="nucleotide sequence ID" value="NZ_BSFF01000002.1"/>
</dbReference>
<keyword evidence="3" id="KW-0808">Transferase</keyword>
<proteinExistence type="inferred from homology"/>
<dbReference type="CDD" id="cd16913">
    <property type="entry name" value="YkuD_like"/>
    <property type="match status" value="1"/>
</dbReference>
<evidence type="ECO:0000256" key="1">
    <source>
        <dbReference type="ARBA" id="ARBA00004752"/>
    </source>
</evidence>
<comment type="pathway">
    <text evidence="1 7">Cell wall biogenesis; peptidoglycan biosynthesis.</text>
</comment>
<reference evidence="10" key="3">
    <citation type="submission" date="2023-01" db="EMBL/GenBank/DDBJ databases">
        <authorList>
            <person name="Sun Q."/>
            <person name="Evtushenko L."/>
        </authorList>
    </citation>
    <scope>NUCLEOTIDE SEQUENCE</scope>
    <source>
        <strain evidence="10">VKM B-1606</strain>
    </source>
</reference>
<dbReference type="Pfam" id="PF03734">
    <property type="entry name" value="YkuD"/>
    <property type="match status" value="1"/>
</dbReference>
<dbReference type="GO" id="GO:0018104">
    <property type="term" value="P:peptidoglycan-protein cross-linking"/>
    <property type="evidence" value="ECO:0007669"/>
    <property type="project" value="TreeGrafter"/>
</dbReference>
<dbReference type="PROSITE" id="PS52029">
    <property type="entry name" value="LD_TPASE"/>
    <property type="match status" value="1"/>
</dbReference>
<dbReference type="Proteomes" id="UP000758856">
    <property type="component" value="Unassembled WGS sequence"/>
</dbReference>
<evidence type="ECO:0000259" key="9">
    <source>
        <dbReference type="PROSITE" id="PS52029"/>
    </source>
</evidence>
<organism evidence="10 13">
    <name type="scientific">Methylopila capsulata</name>
    <dbReference type="NCBI Taxonomy" id="61654"/>
    <lineage>
        <taxon>Bacteria</taxon>
        <taxon>Pseudomonadati</taxon>
        <taxon>Pseudomonadota</taxon>
        <taxon>Alphaproteobacteria</taxon>
        <taxon>Hyphomicrobiales</taxon>
        <taxon>Methylopilaceae</taxon>
        <taxon>Methylopila</taxon>
    </lineage>
</organism>
<dbReference type="SUPFAM" id="SSF141523">
    <property type="entry name" value="L,D-transpeptidase catalytic domain-like"/>
    <property type="match status" value="1"/>
</dbReference>
<feature type="active site" description="Nucleophile" evidence="7">
    <location>
        <position position="111"/>
    </location>
</feature>
<feature type="signal peptide" evidence="8">
    <location>
        <begin position="1"/>
        <end position="22"/>
    </location>
</feature>
<reference evidence="11 12" key="2">
    <citation type="submission" date="2021-01" db="EMBL/GenBank/DDBJ databases">
        <title>Genomic Encyclopedia of Type Strains, Phase IV (KMG-IV): sequencing the most valuable type-strain genomes for metagenomic binning, comparative biology and taxonomic classification.</title>
        <authorList>
            <person name="Goeker M."/>
        </authorList>
    </citation>
    <scope>NUCLEOTIDE SEQUENCE [LARGE SCALE GENOMIC DNA]</scope>
    <source>
        <strain evidence="11 12">DSM 6130</strain>
    </source>
</reference>
<dbReference type="GO" id="GO:0016740">
    <property type="term" value="F:transferase activity"/>
    <property type="evidence" value="ECO:0007669"/>
    <property type="project" value="UniProtKB-KW"/>
</dbReference>
<keyword evidence="5 7" id="KW-0573">Peptidoglycan synthesis</keyword>
<keyword evidence="11" id="KW-0449">Lipoprotein</keyword>
<evidence type="ECO:0000313" key="11">
    <source>
        <dbReference type="EMBL" id="MBM7850142.1"/>
    </source>
</evidence>
<name>A0A9W6IU59_9HYPH</name>
<evidence type="ECO:0000256" key="2">
    <source>
        <dbReference type="ARBA" id="ARBA00005992"/>
    </source>
</evidence>
<accession>A0A9W6IU59</accession>
<evidence type="ECO:0000256" key="4">
    <source>
        <dbReference type="ARBA" id="ARBA00022960"/>
    </source>
</evidence>
<evidence type="ECO:0000313" key="12">
    <source>
        <dbReference type="Proteomes" id="UP000758856"/>
    </source>
</evidence>
<evidence type="ECO:0000256" key="5">
    <source>
        <dbReference type="ARBA" id="ARBA00022984"/>
    </source>
</evidence>
<feature type="active site" description="Proton donor/acceptor" evidence="7">
    <location>
        <position position="95"/>
    </location>
</feature>
<keyword evidence="6 7" id="KW-0961">Cell wall biogenesis/degradation</keyword>
<feature type="domain" description="L,D-TPase catalytic" evidence="9">
    <location>
        <begin position="24"/>
        <end position="139"/>
    </location>
</feature>
<comment type="caution">
    <text evidence="10">The sequence shown here is derived from an EMBL/GenBank/DDBJ whole genome shotgun (WGS) entry which is preliminary data.</text>
</comment>
<evidence type="ECO:0000256" key="8">
    <source>
        <dbReference type="SAM" id="SignalP"/>
    </source>
</evidence>
<comment type="similarity">
    <text evidence="2">Belongs to the YkuD family.</text>
</comment>
<dbReference type="GO" id="GO:0071972">
    <property type="term" value="F:peptidoglycan L,D-transpeptidase activity"/>
    <property type="evidence" value="ECO:0007669"/>
    <property type="project" value="TreeGrafter"/>
</dbReference>
<dbReference type="Proteomes" id="UP001143400">
    <property type="component" value="Unassembled WGS sequence"/>
</dbReference>
<dbReference type="GO" id="GO:0008360">
    <property type="term" value="P:regulation of cell shape"/>
    <property type="evidence" value="ECO:0007669"/>
    <property type="project" value="UniProtKB-UniRule"/>
</dbReference>
<sequence>MVRTLFAAVAVAAALMCAPAQASVVARVSLSQQRVDVTVDGTLAYSWPVSTARRGFVTPTGSWRPIRTERMWYSRKYDMSPMPHSVFFYGGYAIHATGYVRSLGRPASHGCVRLHPKNAAIFYALVRARGLGNARVVIVR</sequence>
<dbReference type="PANTHER" id="PTHR30582:SF2">
    <property type="entry name" value="L,D-TRANSPEPTIDASE YCIB-RELATED"/>
    <property type="match status" value="1"/>
</dbReference>
<dbReference type="EMBL" id="JAFBCY010000001">
    <property type="protein sequence ID" value="MBM7850142.1"/>
    <property type="molecule type" value="Genomic_DNA"/>
</dbReference>